<dbReference type="InterPro" id="IPR000477">
    <property type="entry name" value="RT_dom"/>
</dbReference>
<dbReference type="Gene3D" id="2.40.70.10">
    <property type="entry name" value="Acid Proteases"/>
    <property type="match status" value="1"/>
</dbReference>
<dbReference type="InterPro" id="IPR021109">
    <property type="entry name" value="Peptidase_aspartic_dom_sf"/>
</dbReference>
<dbReference type="Pfam" id="PF08284">
    <property type="entry name" value="RVP_2"/>
    <property type="match status" value="1"/>
</dbReference>
<reference evidence="2" key="1">
    <citation type="submission" date="2023-08" db="EMBL/GenBank/DDBJ databases">
        <title>A de novo genome assembly of Solanum verrucosum Schlechtendal, a Mexican diploid species geographically isolated from the other diploid A-genome species in potato relatives.</title>
        <authorList>
            <person name="Hosaka K."/>
        </authorList>
    </citation>
    <scope>NUCLEOTIDE SEQUENCE</scope>
    <source>
        <tissue evidence="2">Young leaves</tissue>
    </source>
</reference>
<gene>
    <name evidence="2" type="ORF">MTR67_023790</name>
</gene>
<proteinExistence type="predicted"/>
<dbReference type="CDD" id="cd01647">
    <property type="entry name" value="RT_LTR"/>
    <property type="match status" value="1"/>
</dbReference>
<evidence type="ECO:0000259" key="1">
    <source>
        <dbReference type="Pfam" id="PF00078"/>
    </source>
</evidence>
<dbReference type="InterPro" id="IPR043128">
    <property type="entry name" value="Rev_trsase/Diguanyl_cyclase"/>
</dbReference>
<dbReference type="EMBL" id="CP133616">
    <property type="protein sequence ID" value="WMV30405.1"/>
    <property type="molecule type" value="Genomic_DNA"/>
</dbReference>
<sequence length="310" mass="35451">MANVLFDPGSTYSYVSVRFASEVDMICDILDAPILVSTPVGESVIVTHVYRPCPILFMSFKTWANLVILDMTDFDIILGMTCLSPYYVVLNCSTKSVTLEILGREKLEWEGVYKSKRTKIISSIWAKKLIGQGCLAYLAHIRDVKIEAPSIECIPVVLEFKEMFPSDLPGMPPDRYKDFFIDLEPGTRPISIPPYCMAPMELREPKAQIQELFDKGFICPSASPWGAPVLFVKKKNGSMRMCIDYRHLNRVTIRNKYPFPRIDDLFDQLQGATVFSKIDLRSGYHQLKIRVEDVLKTSFKTRYGHYEFLV</sequence>
<dbReference type="CDD" id="cd00303">
    <property type="entry name" value="retropepsin_like"/>
    <property type="match status" value="1"/>
</dbReference>
<accession>A0AAF0R0H8</accession>
<dbReference type="PANTHER" id="PTHR15503:SF45">
    <property type="entry name" value="RNA-DIRECTED DNA POLYMERASE HOMOLOG"/>
    <property type="match status" value="1"/>
</dbReference>
<protein>
    <recommendedName>
        <fullName evidence="1">Reverse transcriptase domain-containing protein</fullName>
    </recommendedName>
</protein>
<dbReference type="Gene3D" id="3.10.10.10">
    <property type="entry name" value="HIV Type 1 Reverse Transcriptase, subunit A, domain 1"/>
    <property type="match status" value="1"/>
</dbReference>
<name>A0AAF0R0H8_SOLVR</name>
<dbReference type="Gene3D" id="3.30.70.270">
    <property type="match status" value="1"/>
</dbReference>
<organism evidence="2 3">
    <name type="scientific">Solanum verrucosum</name>
    <dbReference type="NCBI Taxonomy" id="315347"/>
    <lineage>
        <taxon>Eukaryota</taxon>
        <taxon>Viridiplantae</taxon>
        <taxon>Streptophyta</taxon>
        <taxon>Embryophyta</taxon>
        <taxon>Tracheophyta</taxon>
        <taxon>Spermatophyta</taxon>
        <taxon>Magnoliopsida</taxon>
        <taxon>eudicotyledons</taxon>
        <taxon>Gunneridae</taxon>
        <taxon>Pentapetalae</taxon>
        <taxon>asterids</taxon>
        <taxon>lamiids</taxon>
        <taxon>Solanales</taxon>
        <taxon>Solanaceae</taxon>
        <taxon>Solanoideae</taxon>
        <taxon>Solaneae</taxon>
        <taxon>Solanum</taxon>
    </lineage>
</organism>
<dbReference type="Proteomes" id="UP001234989">
    <property type="component" value="Chromosome 5"/>
</dbReference>
<evidence type="ECO:0000313" key="3">
    <source>
        <dbReference type="Proteomes" id="UP001234989"/>
    </source>
</evidence>
<dbReference type="PANTHER" id="PTHR15503">
    <property type="entry name" value="LDOC1 RELATED"/>
    <property type="match status" value="1"/>
</dbReference>
<keyword evidence="3" id="KW-1185">Reference proteome</keyword>
<dbReference type="InterPro" id="IPR043502">
    <property type="entry name" value="DNA/RNA_pol_sf"/>
</dbReference>
<dbReference type="SUPFAM" id="SSF56672">
    <property type="entry name" value="DNA/RNA polymerases"/>
    <property type="match status" value="1"/>
</dbReference>
<dbReference type="InterPro" id="IPR032567">
    <property type="entry name" value="RTL1-rel"/>
</dbReference>
<evidence type="ECO:0000313" key="2">
    <source>
        <dbReference type="EMBL" id="WMV30405.1"/>
    </source>
</evidence>
<dbReference type="AlphaFoldDB" id="A0AAF0R0H8"/>
<feature type="domain" description="Reverse transcriptase" evidence="1">
    <location>
        <begin position="232"/>
        <end position="302"/>
    </location>
</feature>
<dbReference type="Pfam" id="PF00078">
    <property type="entry name" value="RVT_1"/>
    <property type="match status" value="1"/>
</dbReference>